<reference evidence="1 2" key="1">
    <citation type="submission" date="2018-12" db="EMBL/GenBank/DDBJ databases">
        <authorList>
            <consortium name="Pathogen Informatics"/>
        </authorList>
    </citation>
    <scope>NUCLEOTIDE SEQUENCE [LARGE SCALE GENOMIC DNA]</scope>
    <source>
        <strain evidence="1 2">NCTC13193</strain>
    </source>
</reference>
<dbReference type="Proteomes" id="UP000270487">
    <property type="component" value="Chromosome"/>
</dbReference>
<name>A0A0F7D287_SERFO</name>
<dbReference type="EMBL" id="LR134492">
    <property type="protein sequence ID" value="VEI66000.1"/>
    <property type="molecule type" value="Genomic_DNA"/>
</dbReference>
<dbReference type="Pfam" id="PF01381">
    <property type="entry name" value="HTH_3"/>
    <property type="match status" value="1"/>
</dbReference>
<sequence>MEFRNNARSLVKALEDPRVQYDDQKLKEEVELEYILQKMREEAGLSQAEVAKRLGVTPPAISRLEKKPTHASFKTLKRYALACGFSLYFYYR</sequence>
<evidence type="ECO:0000313" key="1">
    <source>
        <dbReference type="EMBL" id="VEI66000.1"/>
    </source>
</evidence>
<dbReference type="InterPro" id="IPR010982">
    <property type="entry name" value="Lambda_DNA-bd_dom_sf"/>
</dbReference>
<evidence type="ECO:0000313" key="2">
    <source>
        <dbReference type="Proteomes" id="UP000270487"/>
    </source>
</evidence>
<dbReference type="RefSeq" id="WP_024484812.1">
    <property type="nucleotide sequence ID" value="NZ_CAMFLQ010000001.1"/>
</dbReference>
<dbReference type="AlphaFoldDB" id="A0A0F7D287"/>
<accession>A0A0F7D287</accession>
<dbReference type="InterPro" id="IPR001387">
    <property type="entry name" value="Cro/C1-type_HTH"/>
</dbReference>
<dbReference type="SUPFAM" id="SSF47413">
    <property type="entry name" value="lambda repressor-like DNA-binding domains"/>
    <property type="match status" value="1"/>
</dbReference>
<gene>
    <name evidence="1" type="primary">higA_3</name>
    <name evidence="1" type="ORF">NCTC13193_01487</name>
</gene>
<dbReference type="KEGG" id="sfw:WN53_14990"/>
<dbReference type="GO" id="GO:0003677">
    <property type="term" value="F:DNA binding"/>
    <property type="evidence" value="ECO:0007669"/>
    <property type="project" value="InterPro"/>
</dbReference>
<dbReference type="SMART" id="SM00530">
    <property type="entry name" value="HTH_XRE"/>
    <property type="match status" value="1"/>
</dbReference>
<organism evidence="1 2">
    <name type="scientific">Serratia fonticola</name>
    <dbReference type="NCBI Taxonomy" id="47917"/>
    <lineage>
        <taxon>Bacteria</taxon>
        <taxon>Pseudomonadati</taxon>
        <taxon>Pseudomonadota</taxon>
        <taxon>Gammaproteobacteria</taxon>
        <taxon>Enterobacterales</taxon>
        <taxon>Yersiniaceae</taxon>
        <taxon>Serratia</taxon>
    </lineage>
</organism>
<dbReference type="CDD" id="cd00093">
    <property type="entry name" value="HTH_XRE"/>
    <property type="match status" value="1"/>
</dbReference>
<dbReference type="GeneID" id="30321478"/>
<dbReference type="PROSITE" id="PS50943">
    <property type="entry name" value="HTH_CROC1"/>
    <property type="match status" value="1"/>
</dbReference>
<proteinExistence type="predicted"/>
<dbReference type="Gene3D" id="1.10.260.40">
    <property type="entry name" value="lambda repressor-like DNA-binding domains"/>
    <property type="match status" value="1"/>
</dbReference>
<protein>
    <submittedName>
        <fullName evidence="1">Antitoxin HigA</fullName>
    </submittedName>
</protein>